<dbReference type="AlphaFoldDB" id="A0AAP6JI31"/>
<dbReference type="RefSeq" id="WP_346053306.1">
    <property type="nucleotide sequence ID" value="NZ_JAYGII010000056.1"/>
</dbReference>
<evidence type="ECO:0000313" key="2">
    <source>
        <dbReference type="Proteomes" id="UP001302316"/>
    </source>
</evidence>
<dbReference type="Proteomes" id="UP001302316">
    <property type="component" value="Unassembled WGS sequence"/>
</dbReference>
<keyword evidence="1" id="KW-0808">Transferase</keyword>
<organism evidence="1 2">
    <name type="scientific">Natronospira elongata</name>
    <dbReference type="NCBI Taxonomy" id="3110268"/>
    <lineage>
        <taxon>Bacteria</taxon>
        <taxon>Pseudomonadati</taxon>
        <taxon>Pseudomonadota</taxon>
        <taxon>Gammaproteobacteria</taxon>
        <taxon>Natronospirales</taxon>
        <taxon>Natronospiraceae</taxon>
        <taxon>Natronospira</taxon>
    </lineage>
</organism>
<dbReference type="GO" id="GO:0016740">
    <property type="term" value="F:transferase activity"/>
    <property type="evidence" value="ECO:0007669"/>
    <property type="project" value="UniProtKB-KW"/>
</dbReference>
<dbReference type="EMBL" id="JAYGII010000056">
    <property type="protein sequence ID" value="MEA5446779.1"/>
    <property type="molecule type" value="Genomic_DNA"/>
</dbReference>
<dbReference type="Pfam" id="PF08843">
    <property type="entry name" value="AbiEii"/>
    <property type="match status" value="1"/>
</dbReference>
<dbReference type="InterPro" id="IPR014942">
    <property type="entry name" value="AbiEii"/>
</dbReference>
<sequence length="306" mass="34199">MREVYMAQVALLVRLLPIVAEETDFALKGGTEINLFHRDLPRLSVDIDLTYLPIGERAASLAAIDAAMDRIASNVERLVPGAVPRRMPGGGGHETRLLVRLDQAQVKIEVSPVARGTLHAPKAMQTSETVQEQYGYAEIQVVSFEDLYGGKLHAALDRQHPRDLFDIALLYENEGMDDQLLRAFLVYLACSNRPPHELIDPGLPDLDRAYLQEFAGMTRIAVSADGLQATRSRLITDIQSRLDENAADFLLSLHDGQPNFEAIGLPQALDLPAVQWKLKNIQRLVRENSEKHSEQREALEALVRRR</sequence>
<protein>
    <submittedName>
        <fullName evidence="1">Nucleotidyl transferase AbiEii/AbiGii toxin family protein</fullName>
    </submittedName>
</protein>
<evidence type="ECO:0000313" key="1">
    <source>
        <dbReference type="EMBL" id="MEA5446779.1"/>
    </source>
</evidence>
<comment type="caution">
    <text evidence="1">The sequence shown here is derived from an EMBL/GenBank/DDBJ whole genome shotgun (WGS) entry which is preliminary data.</text>
</comment>
<accession>A0AAP6JI31</accession>
<dbReference type="Gene3D" id="3.10.450.620">
    <property type="entry name" value="JHP933, nucleotidyltransferase-like core domain"/>
    <property type="match status" value="1"/>
</dbReference>
<proteinExistence type="predicted"/>
<gene>
    <name evidence="1" type="ORF">VCB98_13210</name>
</gene>
<keyword evidence="2" id="KW-1185">Reference proteome</keyword>
<name>A0AAP6JI31_9GAMM</name>
<reference evidence="1 2" key="1">
    <citation type="submission" date="2023-12" db="EMBL/GenBank/DDBJ databases">
        <title>Whole-genome sequencing of halo(alkali)philic microorganisms from hypersaline lakes.</title>
        <authorList>
            <person name="Sorokin D.Y."/>
            <person name="Merkel A.Y."/>
            <person name="Messina E."/>
            <person name="Yakimov M."/>
        </authorList>
    </citation>
    <scope>NUCLEOTIDE SEQUENCE [LARGE SCALE GENOMIC DNA]</scope>
    <source>
        <strain evidence="1 2">AB-CW1</strain>
    </source>
</reference>